<keyword evidence="1" id="KW-0812">Transmembrane</keyword>
<name>A0ABT7L1X1_9BACI</name>
<protein>
    <recommendedName>
        <fullName evidence="4">Multipass membrane protein</fullName>
    </recommendedName>
</protein>
<reference evidence="2 3" key="1">
    <citation type="submission" date="2023-06" db="EMBL/GenBank/DDBJ databases">
        <title>Aquibacillus rhizosphaerae LR5S19.</title>
        <authorList>
            <person name="Sun J.-Q."/>
        </authorList>
    </citation>
    <scope>NUCLEOTIDE SEQUENCE [LARGE SCALE GENOMIC DNA]</scope>
    <source>
        <strain evidence="2 3">LR5S19</strain>
    </source>
</reference>
<evidence type="ECO:0008006" key="4">
    <source>
        <dbReference type="Google" id="ProtNLM"/>
    </source>
</evidence>
<sequence length="139" mass="15661">MIFVYILIGLLIGLNIYFFTYLASKNSKHVYLAPLFTFLSIVLFMAYGMLIVGGWAGMTYLFISFGILIIAIIGTVLLPIISRKSIKNRLSKLEKINVVIFPALLVSIIVIIDLTESVYWVVDEGDAFVLSDDSYYRGF</sequence>
<feature type="transmembrane region" description="Helical" evidence="1">
    <location>
        <begin position="58"/>
        <end position="78"/>
    </location>
</feature>
<organism evidence="2 3">
    <name type="scientific">Aquibacillus rhizosphaerae</name>
    <dbReference type="NCBI Taxonomy" id="3051431"/>
    <lineage>
        <taxon>Bacteria</taxon>
        <taxon>Bacillati</taxon>
        <taxon>Bacillota</taxon>
        <taxon>Bacilli</taxon>
        <taxon>Bacillales</taxon>
        <taxon>Bacillaceae</taxon>
        <taxon>Aquibacillus</taxon>
    </lineage>
</organism>
<evidence type="ECO:0000313" key="2">
    <source>
        <dbReference type="EMBL" id="MDL4839850.1"/>
    </source>
</evidence>
<evidence type="ECO:0000313" key="3">
    <source>
        <dbReference type="Proteomes" id="UP001235343"/>
    </source>
</evidence>
<proteinExistence type="predicted"/>
<feature type="transmembrane region" description="Helical" evidence="1">
    <location>
        <begin position="6"/>
        <end position="23"/>
    </location>
</feature>
<dbReference type="Proteomes" id="UP001235343">
    <property type="component" value="Unassembled WGS sequence"/>
</dbReference>
<comment type="caution">
    <text evidence="2">The sequence shown here is derived from an EMBL/GenBank/DDBJ whole genome shotgun (WGS) entry which is preliminary data.</text>
</comment>
<feature type="transmembrane region" description="Helical" evidence="1">
    <location>
        <begin position="30"/>
        <end position="52"/>
    </location>
</feature>
<evidence type="ECO:0000256" key="1">
    <source>
        <dbReference type="SAM" id="Phobius"/>
    </source>
</evidence>
<feature type="transmembrane region" description="Helical" evidence="1">
    <location>
        <begin position="99"/>
        <end position="122"/>
    </location>
</feature>
<gene>
    <name evidence="2" type="ORF">QQS35_05185</name>
</gene>
<accession>A0ABT7L1X1</accession>
<keyword evidence="1" id="KW-0472">Membrane</keyword>
<dbReference type="EMBL" id="JASTZU010000018">
    <property type="protein sequence ID" value="MDL4839850.1"/>
    <property type="molecule type" value="Genomic_DNA"/>
</dbReference>
<dbReference type="RefSeq" id="WP_285930810.1">
    <property type="nucleotide sequence ID" value="NZ_JASTZU010000018.1"/>
</dbReference>
<keyword evidence="3" id="KW-1185">Reference proteome</keyword>
<keyword evidence="1" id="KW-1133">Transmembrane helix</keyword>